<evidence type="ECO:0000313" key="3">
    <source>
        <dbReference type="Proteomes" id="UP000693868"/>
    </source>
</evidence>
<feature type="domain" description="DUF6965" evidence="1">
    <location>
        <begin position="1"/>
        <end position="66"/>
    </location>
</feature>
<dbReference type="Pfam" id="PF22292">
    <property type="entry name" value="DUF6965"/>
    <property type="match status" value="1"/>
</dbReference>
<sequence>MNLKQLIEFFDSQELTEEPITLNQATIICNQKNFVKSHINYLKANTGNKAFEPYYSRLIELYKILTNGSK</sequence>
<dbReference type="Proteomes" id="UP000693868">
    <property type="component" value="Segment"/>
</dbReference>
<proteinExistence type="predicted"/>
<name>A0A8E4ZMU6_9CAUD</name>
<organism evidence="2 3">
    <name type="scientific">Tenacibaculum phage Gundel_1</name>
    <dbReference type="NCBI Taxonomy" id="2745672"/>
    <lineage>
        <taxon>Viruses</taxon>
        <taxon>Duplodnaviria</taxon>
        <taxon>Heunggongvirae</taxon>
        <taxon>Uroviricota</taxon>
        <taxon>Caudoviricetes</taxon>
        <taxon>Pachyviridae</taxon>
        <taxon>Gundelvirus</taxon>
        <taxon>Gundelvirus Gundel</taxon>
    </lineage>
</organism>
<evidence type="ECO:0000313" key="2">
    <source>
        <dbReference type="EMBL" id="QQV91460.1"/>
    </source>
</evidence>
<evidence type="ECO:0000259" key="1">
    <source>
        <dbReference type="Pfam" id="PF22292"/>
    </source>
</evidence>
<accession>A0A8E4ZMU6</accession>
<protein>
    <recommendedName>
        <fullName evidence="1">DUF6965 domain-containing protein</fullName>
    </recommendedName>
</protein>
<gene>
    <name evidence="2" type="ORF">Gundel1_29</name>
</gene>
<dbReference type="InterPro" id="IPR054238">
    <property type="entry name" value="DUF6965"/>
</dbReference>
<dbReference type="EMBL" id="MT732474">
    <property type="protein sequence ID" value="QQV91460.1"/>
    <property type="molecule type" value="Genomic_DNA"/>
</dbReference>
<keyword evidence="3" id="KW-1185">Reference proteome</keyword>
<reference evidence="2" key="1">
    <citation type="submission" date="2020-07" db="EMBL/GenBank/DDBJ databases">
        <title>Highly diverse flavobacterial phages as mortality factor during North Sea spring blooms.</title>
        <authorList>
            <person name="Bartlau N."/>
            <person name="Wichels A."/>
            <person name="Krohne G."/>
            <person name="Adriaenssens E.M."/>
            <person name="Heins A."/>
            <person name="Fuchs B.M."/>
            <person name="Amann R."/>
            <person name="Moraru C."/>
        </authorList>
    </citation>
    <scope>NUCLEOTIDE SEQUENCE</scope>
</reference>